<sequence>MGIVLLNNVSYLLIITNATLQFLCARDVFINNILLHQQKITISNGYFYINNQSSFIINNTKKKKIINLQYKINSISLEFIMYPDIHCLYFINILKLTQKK</sequence>
<proteinExistence type="predicted"/>
<evidence type="ECO:0000256" key="1">
    <source>
        <dbReference type="SAM" id="SignalP"/>
    </source>
</evidence>
<keyword evidence="1" id="KW-0732">Signal</keyword>
<feature type="chain" id="PRO_5004903565" description="Transmembrane protein" evidence="1">
    <location>
        <begin position="26"/>
        <end position="100"/>
    </location>
</feature>
<accession>W7XDR7</accession>
<organism evidence="2 3">
    <name type="scientific">Tetrahymena thermophila (strain SB210)</name>
    <dbReference type="NCBI Taxonomy" id="312017"/>
    <lineage>
        <taxon>Eukaryota</taxon>
        <taxon>Sar</taxon>
        <taxon>Alveolata</taxon>
        <taxon>Ciliophora</taxon>
        <taxon>Intramacronucleata</taxon>
        <taxon>Oligohymenophorea</taxon>
        <taxon>Hymenostomatida</taxon>
        <taxon>Tetrahymenina</taxon>
        <taxon>Tetrahymenidae</taxon>
        <taxon>Tetrahymena</taxon>
    </lineage>
</organism>
<evidence type="ECO:0000313" key="2">
    <source>
        <dbReference type="EMBL" id="EWS72001.1"/>
    </source>
</evidence>
<feature type="signal peptide" evidence="1">
    <location>
        <begin position="1"/>
        <end position="25"/>
    </location>
</feature>
<dbReference type="GeneID" id="24440808"/>
<dbReference type="Proteomes" id="UP000009168">
    <property type="component" value="Unassembled WGS sequence"/>
</dbReference>
<evidence type="ECO:0008006" key="4">
    <source>
        <dbReference type="Google" id="ProtNLM"/>
    </source>
</evidence>
<gene>
    <name evidence="2" type="ORF">TTHERM_000823377</name>
</gene>
<dbReference type="KEGG" id="tet:TTHERM_000823377"/>
<reference evidence="3" key="1">
    <citation type="journal article" date="2006" name="PLoS Biol.">
        <title>Macronuclear genome sequence of the ciliate Tetrahymena thermophila, a model eukaryote.</title>
        <authorList>
            <person name="Eisen J.A."/>
            <person name="Coyne R.S."/>
            <person name="Wu M."/>
            <person name="Wu D."/>
            <person name="Thiagarajan M."/>
            <person name="Wortman J.R."/>
            <person name="Badger J.H."/>
            <person name="Ren Q."/>
            <person name="Amedeo P."/>
            <person name="Jones K.M."/>
            <person name="Tallon L.J."/>
            <person name="Delcher A.L."/>
            <person name="Salzberg S.L."/>
            <person name="Silva J.C."/>
            <person name="Haas B.J."/>
            <person name="Majoros W.H."/>
            <person name="Farzad M."/>
            <person name="Carlton J.M."/>
            <person name="Smith R.K. Jr."/>
            <person name="Garg J."/>
            <person name="Pearlman R.E."/>
            <person name="Karrer K.M."/>
            <person name="Sun L."/>
            <person name="Manning G."/>
            <person name="Elde N.C."/>
            <person name="Turkewitz A.P."/>
            <person name="Asai D.J."/>
            <person name="Wilkes D.E."/>
            <person name="Wang Y."/>
            <person name="Cai H."/>
            <person name="Collins K."/>
            <person name="Stewart B.A."/>
            <person name="Lee S.R."/>
            <person name="Wilamowska K."/>
            <person name="Weinberg Z."/>
            <person name="Ruzzo W.L."/>
            <person name="Wloga D."/>
            <person name="Gaertig J."/>
            <person name="Frankel J."/>
            <person name="Tsao C.-C."/>
            <person name="Gorovsky M.A."/>
            <person name="Keeling P.J."/>
            <person name="Waller R.F."/>
            <person name="Patron N.J."/>
            <person name="Cherry J.M."/>
            <person name="Stover N.A."/>
            <person name="Krieger C.J."/>
            <person name="del Toro C."/>
            <person name="Ryder H.F."/>
            <person name="Williamson S.C."/>
            <person name="Barbeau R.A."/>
            <person name="Hamilton E.P."/>
            <person name="Orias E."/>
        </authorList>
    </citation>
    <scope>NUCLEOTIDE SEQUENCE [LARGE SCALE GENOMIC DNA]</scope>
    <source>
        <strain evidence="3">SB210</strain>
    </source>
</reference>
<dbReference type="AlphaFoldDB" id="W7XDR7"/>
<dbReference type="InParanoid" id="W7XDR7"/>
<keyword evidence="3" id="KW-1185">Reference proteome</keyword>
<dbReference type="EMBL" id="GG662466">
    <property type="protein sequence ID" value="EWS72001.1"/>
    <property type="molecule type" value="Genomic_DNA"/>
</dbReference>
<dbReference type="RefSeq" id="XP_012655457.1">
    <property type="nucleotide sequence ID" value="XM_012800003.1"/>
</dbReference>
<evidence type="ECO:0000313" key="3">
    <source>
        <dbReference type="Proteomes" id="UP000009168"/>
    </source>
</evidence>
<name>W7XDR7_TETTS</name>
<protein>
    <recommendedName>
        <fullName evidence="4">Transmembrane protein</fullName>
    </recommendedName>
</protein>